<name>A0A5C6BZM9_9BACT</name>
<sequence>MVRTHVSLEFCPSESLEEPSTRKVRFHILPFERSEQMLGIGIVRSCSWFQSEQEVRVVFCRSFGAYLDEDGDTFVDPGQSSQSVAADFRVGKGDLLPYVKRPFSPLCVRRIICCGRSANSDNAAALRHFLLSRPDCGHIEVAVEPSLFR</sequence>
<gene>
    <name evidence="1" type="ORF">Poly21_39010</name>
</gene>
<evidence type="ECO:0000313" key="1">
    <source>
        <dbReference type="EMBL" id="TWU16696.1"/>
    </source>
</evidence>
<accession>A0A5C6BZM9</accession>
<dbReference type="EMBL" id="SJPU01000002">
    <property type="protein sequence ID" value="TWU16696.1"/>
    <property type="molecule type" value="Genomic_DNA"/>
</dbReference>
<protein>
    <submittedName>
        <fullName evidence="1">Uncharacterized protein</fullName>
    </submittedName>
</protein>
<comment type="caution">
    <text evidence="1">The sequence shown here is derived from an EMBL/GenBank/DDBJ whole genome shotgun (WGS) entry which is preliminary data.</text>
</comment>
<evidence type="ECO:0000313" key="2">
    <source>
        <dbReference type="Proteomes" id="UP000319908"/>
    </source>
</evidence>
<dbReference type="Proteomes" id="UP000319908">
    <property type="component" value="Unassembled WGS sequence"/>
</dbReference>
<keyword evidence="2" id="KW-1185">Reference proteome</keyword>
<proteinExistence type="predicted"/>
<reference evidence="1 2" key="1">
    <citation type="journal article" date="2020" name="Antonie Van Leeuwenhoek">
        <title>Rhodopirellula heiligendammensis sp. nov., Rhodopirellula pilleata sp. nov., and Rhodopirellula solitaria sp. nov. isolated from natural or artificial marine surfaces in Northern Germany and California, USA, and emended description of the genus Rhodopirellula.</title>
        <authorList>
            <person name="Kallscheuer N."/>
            <person name="Wiegand S."/>
            <person name="Jogler M."/>
            <person name="Boedeker C."/>
            <person name="Peeters S.H."/>
            <person name="Rast P."/>
            <person name="Heuer A."/>
            <person name="Jetten M.S.M."/>
            <person name="Rohde M."/>
            <person name="Jogler C."/>
        </authorList>
    </citation>
    <scope>NUCLEOTIDE SEQUENCE [LARGE SCALE GENOMIC DNA]</scope>
    <source>
        <strain evidence="1 2">Poly21</strain>
    </source>
</reference>
<organism evidence="1 2">
    <name type="scientific">Allorhodopirellula heiligendammensis</name>
    <dbReference type="NCBI Taxonomy" id="2714739"/>
    <lineage>
        <taxon>Bacteria</taxon>
        <taxon>Pseudomonadati</taxon>
        <taxon>Planctomycetota</taxon>
        <taxon>Planctomycetia</taxon>
        <taxon>Pirellulales</taxon>
        <taxon>Pirellulaceae</taxon>
        <taxon>Allorhodopirellula</taxon>
    </lineage>
</organism>
<dbReference type="AlphaFoldDB" id="A0A5C6BZM9"/>